<evidence type="ECO:0000313" key="3">
    <source>
        <dbReference type="EMBL" id="ROQ91189.1"/>
    </source>
</evidence>
<dbReference type="CDD" id="cd16894">
    <property type="entry name" value="MltD-like"/>
    <property type="match status" value="1"/>
</dbReference>
<organism evidence="3 4">
    <name type="scientific">Desulfosoma caldarium</name>
    <dbReference type="NCBI Taxonomy" id="610254"/>
    <lineage>
        <taxon>Bacteria</taxon>
        <taxon>Pseudomonadati</taxon>
        <taxon>Thermodesulfobacteriota</taxon>
        <taxon>Syntrophobacteria</taxon>
        <taxon>Syntrophobacterales</taxon>
        <taxon>Syntrophobacteraceae</taxon>
        <taxon>Desulfosoma</taxon>
    </lineage>
</organism>
<feature type="domain" description="Transglycosylase SLT" evidence="2">
    <location>
        <begin position="147"/>
        <end position="247"/>
    </location>
</feature>
<sequence length="358" mass="40121">MAAILWHGVSKLQEERAGINDLLGFLFVLATLLTVSTSWVAPARAAAVDPLEQIFGVGRRVSLPTSESMLAAVPVKPQTRGSFTAPAPSEPHGCPQERSIFFRHHPKIVVSIPKYVVGDLNSFQVMLNRAWIYLPIMKEILDMVGAPSDLLAVVFVESGFNGRVRSPAGAAGFWQLMPKTARTLGLRVDAWVDERLDPIKATRAAAVYLMDLYEQFGSWELALAAYNAGDGAVRRAIRRHRSDDFWTLAKKRALPHQTRHFVPKVLAAVEVLRNFERYGLEKPSYEPVWTFTTVWVQRRLSLHQASVWTGVPLQDLRRLNPALRRDQIPAGKAYPLRLPPAAVKDFLLAYERLINKKS</sequence>
<accession>A0A3N1UP61</accession>
<proteinExistence type="inferred from homology"/>
<dbReference type="Pfam" id="PF01464">
    <property type="entry name" value="SLT"/>
    <property type="match status" value="1"/>
</dbReference>
<gene>
    <name evidence="3" type="ORF">EDC27_2474</name>
</gene>
<dbReference type="PANTHER" id="PTHR37423:SF2">
    <property type="entry name" value="MEMBRANE-BOUND LYTIC MUREIN TRANSGLYCOSYLASE C"/>
    <property type="match status" value="1"/>
</dbReference>
<dbReference type="Gene3D" id="1.10.530.10">
    <property type="match status" value="1"/>
</dbReference>
<name>A0A3N1UP61_9BACT</name>
<dbReference type="InterPro" id="IPR023346">
    <property type="entry name" value="Lysozyme-like_dom_sf"/>
</dbReference>
<comment type="similarity">
    <text evidence="1">Belongs to the transglycosylase Slt family.</text>
</comment>
<dbReference type="Proteomes" id="UP000276223">
    <property type="component" value="Unassembled WGS sequence"/>
</dbReference>
<evidence type="ECO:0000313" key="4">
    <source>
        <dbReference type="Proteomes" id="UP000276223"/>
    </source>
</evidence>
<dbReference type="RefSeq" id="WP_123290899.1">
    <property type="nucleotide sequence ID" value="NZ_RJVA01000013.1"/>
</dbReference>
<dbReference type="EMBL" id="RJVA01000013">
    <property type="protein sequence ID" value="ROQ91189.1"/>
    <property type="molecule type" value="Genomic_DNA"/>
</dbReference>
<evidence type="ECO:0000259" key="2">
    <source>
        <dbReference type="Pfam" id="PF01464"/>
    </source>
</evidence>
<dbReference type="SUPFAM" id="SSF53955">
    <property type="entry name" value="Lysozyme-like"/>
    <property type="match status" value="1"/>
</dbReference>
<reference evidence="3 4" key="1">
    <citation type="submission" date="2018-11" db="EMBL/GenBank/DDBJ databases">
        <title>Genomic Encyclopedia of Type Strains, Phase IV (KMG-IV): sequencing the most valuable type-strain genomes for metagenomic binning, comparative biology and taxonomic classification.</title>
        <authorList>
            <person name="Goeker M."/>
        </authorList>
    </citation>
    <scope>NUCLEOTIDE SEQUENCE [LARGE SCALE GENOMIC DNA]</scope>
    <source>
        <strain evidence="3 4">DSM 22027</strain>
    </source>
</reference>
<comment type="caution">
    <text evidence="3">The sequence shown here is derived from an EMBL/GenBank/DDBJ whole genome shotgun (WGS) entry which is preliminary data.</text>
</comment>
<protein>
    <submittedName>
        <fullName evidence="3">Transglycosylase-like protein with SLT domain</fullName>
    </submittedName>
</protein>
<keyword evidence="4" id="KW-1185">Reference proteome</keyword>
<dbReference type="PANTHER" id="PTHR37423">
    <property type="entry name" value="SOLUBLE LYTIC MUREIN TRANSGLYCOSYLASE-RELATED"/>
    <property type="match status" value="1"/>
</dbReference>
<dbReference type="AlphaFoldDB" id="A0A3N1UP61"/>
<dbReference type="OrthoDB" id="9815002at2"/>
<dbReference type="InterPro" id="IPR008258">
    <property type="entry name" value="Transglycosylase_SLT_dom_1"/>
</dbReference>
<evidence type="ECO:0000256" key="1">
    <source>
        <dbReference type="ARBA" id="ARBA00007734"/>
    </source>
</evidence>